<sequence>MHQLCESGLQAAVPRVSRIGAIHVKVAVSLFVWRWPKQIPAACVSDGAPASPDPPLHPAAHPAPALLASPPSRRAGCQMEEILRGSISVFRHSQKCFFGITSSECLADNHVISIATIVTRDASDHSVRVESG</sequence>
<dbReference type="AlphaFoldDB" id="A0A091D9W9"/>
<evidence type="ECO:0000313" key="2">
    <source>
        <dbReference type="Proteomes" id="UP000028990"/>
    </source>
</evidence>
<dbReference type="EMBL" id="KN124946">
    <property type="protein sequence ID" value="KFO19616.1"/>
    <property type="molecule type" value="Genomic_DNA"/>
</dbReference>
<gene>
    <name evidence="1" type="ORF">H920_18927</name>
</gene>
<organism evidence="1 2">
    <name type="scientific">Fukomys damarensis</name>
    <name type="common">Damaraland mole rat</name>
    <name type="synonym">Cryptomys damarensis</name>
    <dbReference type="NCBI Taxonomy" id="885580"/>
    <lineage>
        <taxon>Eukaryota</taxon>
        <taxon>Metazoa</taxon>
        <taxon>Chordata</taxon>
        <taxon>Craniata</taxon>
        <taxon>Vertebrata</taxon>
        <taxon>Euteleostomi</taxon>
        <taxon>Mammalia</taxon>
        <taxon>Eutheria</taxon>
        <taxon>Euarchontoglires</taxon>
        <taxon>Glires</taxon>
        <taxon>Rodentia</taxon>
        <taxon>Hystricomorpha</taxon>
        <taxon>Bathyergidae</taxon>
        <taxon>Fukomys</taxon>
    </lineage>
</organism>
<keyword evidence="2" id="KW-1185">Reference proteome</keyword>
<name>A0A091D9W9_FUKDA</name>
<proteinExistence type="predicted"/>
<protein>
    <submittedName>
        <fullName evidence="1">Uncharacterized protein</fullName>
    </submittedName>
</protein>
<dbReference type="Proteomes" id="UP000028990">
    <property type="component" value="Unassembled WGS sequence"/>
</dbReference>
<accession>A0A091D9W9</accession>
<evidence type="ECO:0000313" key="1">
    <source>
        <dbReference type="EMBL" id="KFO19616.1"/>
    </source>
</evidence>
<reference evidence="1 2" key="1">
    <citation type="submission" date="2013-11" db="EMBL/GenBank/DDBJ databases">
        <title>The Damaraland mole rat (Fukomys damarensis) genome and evolution of African mole rats.</title>
        <authorList>
            <person name="Gladyshev V.N."/>
            <person name="Fang X."/>
        </authorList>
    </citation>
    <scope>NUCLEOTIDE SEQUENCE [LARGE SCALE GENOMIC DNA]</scope>
    <source>
        <tissue evidence="1">Liver</tissue>
    </source>
</reference>